<evidence type="ECO:0000256" key="8">
    <source>
        <dbReference type="SAM" id="MobiDB-lite"/>
    </source>
</evidence>
<proteinExistence type="inferred from homology"/>
<comment type="subcellular location">
    <subcellularLocation>
        <location evidence="1">Cell membrane</location>
        <topology evidence="1">Multi-pass membrane protein</topology>
    </subcellularLocation>
</comment>
<reference evidence="10" key="1">
    <citation type="journal article" date="2022" name="Cell Host Microbe">
        <title>Colonization of the live biotherapeutic product VE303 and modulation of the microbiota and metabolites in healthy volunteers.</title>
        <authorList>
            <person name="Dsouza M."/>
            <person name="Menon R."/>
            <person name="Crossette E."/>
            <person name="Bhattarai S.K."/>
            <person name="Schneider J."/>
            <person name="Kim Y.G."/>
            <person name="Reddy S."/>
            <person name="Caballero S."/>
            <person name="Felix C."/>
            <person name="Cornacchione L."/>
            <person name="Hendrickson J."/>
            <person name="Watson A.R."/>
            <person name="Minot S.S."/>
            <person name="Greenfield N."/>
            <person name="Schopf L."/>
            <person name="Szabady R."/>
            <person name="Patarroyo J."/>
            <person name="Smith W."/>
            <person name="Harrison P."/>
            <person name="Kuijper E.J."/>
            <person name="Kelly C.P."/>
            <person name="Olle B."/>
            <person name="Bobilev D."/>
            <person name="Silber J.L."/>
            <person name="Bucci V."/>
            <person name="Roberts B."/>
            <person name="Faith J."/>
            <person name="Norman J.M."/>
        </authorList>
    </citation>
    <scope>NUCLEOTIDE SEQUENCE</scope>
    <source>
        <strain evidence="10">VE303-04</strain>
    </source>
</reference>
<evidence type="ECO:0000256" key="2">
    <source>
        <dbReference type="ARBA" id="ARBA00010735"/>
    </source>
</evidence>
<feature type="transmembrane region" description="Helical" evidence="9">
    <location>
        <begin position="182"/>
        <end position="201"/>
    </location>
</feature>
<dbReference type="EMBL" id="JAINVB010000001">
    <property type="protein sequence ID" value="MCK0087760.1"/>
    <property type="molecule type" value="Genomic_DNA"/>
</dbReference>
<feature type="transmembrane region" description="Helical" evidence="9">
    <location>
        <begin position="157"/>
        <end position="175"/>
    </location>
</feature>
<evidence type="ECO:0000256" key="5">
    <source>
        <dbReference type="ARBA" id="ARBA00022692"/>
    </source>
</evidence>
<evidence type="ECO:0000256" key="3">
    <source>
        <dbReference type="ARBA" id="ARBA00022448"/>
    </source>
</evidence>
<dbReference type="GO" id="GO:1903785">
    <property type="term" value="P:L-valine transmembrane transport"/>
    <property type="evidence" value="ECO:0007669"/>
    <property type="project" value="TreeGrafter"/>
</dbReference>
<feature type="region of interest" description="Disordered" evidence="8">
    <location>
        <begin position="233"/>
        <end position="257"/>
    </location>
</feature>
<comment type="caution">
    <text evidence="10">The sequence shown here is derived from an EMBL/GenBank/DDBJ whole genome shotgun (WGS) entry which is preliminary data.</text>
</comment>
<name>A0AAW5F7C3_CLOSY</name>
<evidence type="ECO:0000256" key="9">
    <source>
        <dbReference type="SAM" id="Phobius"/>
    </source>
</evidence>
<feature type="transmembrane region" description="Helical" evidence="9">
    <location>
        <begin position="128"/>
        <end position="151"/>
    </location>
</feature>
<dbReference type="RefSeq" id="WP_021642554.1">
    <property type="nucleotide sequence ID" value="NZ_CABHNX010000013.1"/>
</dbReference>
<evidence type="ECO:0000313" key="10">
    <source>
        <dbReference type="EMBL" id="MCK0087760.1"/>
    </source>
</evidence>
<organism evidence="10 11">
    <name type="scientific">Clostridium symbiosum</name>
    <name type="common">Bacteroides symbiosus</name>
    <dbReference type="NCBI Taxonomy" id="1512"/>
    <lineage>
        <taxon>Bacteria</taxon>
        <taxon>Bacillati</taxon>
        <taxon>Bacillota</taxon>
        <taxon>Clostridia</taxon>
        <taxon>Lachnospirales</taxon>
        <taxon>Lachnospiraceae</taxon>
        <taxon>Otoolea</taxon>
    </lineage>
</organism>
<keyword evidence="3" id="KW-0813">Transport</keyword>
<dbReference type="PANTHER" id="PTHR34979:SF1">
    <property type="entry name" value="INNER MEMBRANE PROTEIN YGAZ"/>
    <property type="match status" value="1"/>
</dbReference>
<keyword evidence="5 9" id="KW-0812">Transmembrane</keyword>
<sequence>MSWKRAYREGLKSGIPIGMGYLPVSFTFGFLAVSGGLPVWVAVMISLTNLTSAGQFAGTNLILAGSGYFEVALTTFVINIRYMLMSLSLSQKLERTTGTLERLVLAFGITDETFVVSSLHEGQLKAPFMFGLMTMPILGWNLGTLLGGSISALLPQALQNAMGIALYAMFIALIIPAARKSVAVLCVIGAAVAVTCILKYIPVFGFISSGFRVILATIAASALGARLFPSDEYGEEKEDGQETAAAPEITEEGGSFE</sequence>
<dbReference type="GO" id="GO:0005886">
    <property type="term" value="C:plasma membrane"/>
    <property type="evidence" value="ECO:0007669"/>
    <property type="project" value="UniProtKB-SubCell"/>
</dbReference>
<evidence type="ECO:0000256" key="7">
    <source>
        <dbReference type="ARBA" id="ARBA00023136"/>
    </source>
</evidence>
<evidence type="ECO:0000256" key="4">
    <source>
        <dbReference type="ARBA" id="ARBA00022475"/>
    </source>
</evidence>
<dbReference type="Pfam" id="PF03591">
    <property type="entry name" value="AzlC"/>
    <property type="match status" value="1"/>
</dbReference>
<dbReference type="Proteomes" id="UP001203136">
    <property type="component" value="Unassembled WGS sequence"/>
</dbReference>
<keyword evidence="4" id="KW-1003">Cell membrane</keyword>
<gene>
    <name evidence="10" type="ORF">K5I21_18125</name>
</gene>
<accession>A0AAW5F7C3</accession>
<evidence type="ECO:0000256" key="6">
    <source>
        <dbReference type="ARBA" id="ARBA00022989"/>
    </source>
</evidence>
<dbReference type="PANTHER" id="PTHR34979">
    <property type="entry name" value="INNER MEMBRANE PROTEIN YGAZ"/>
    <property type="match status" value="1"/>
</dbReference>
<evidence type="ECO:0000313" key="11">
    <source>
        <dbReference type="Proteomes" id="UP001203136"/>
    </source>
</evidence>
<comment type="similarity">
    <text evidence="2">Belongs to the AzlC family.</text>
</comment>
<evidence type="ECO:0000256" key="1">
    <source>
        <dbReference type="ARBA" id="ARBA00004651"/>
    </source>
</evidence>
<protein>
    <submittedName>
        <fullName evidence="10">AzlC family ABC transporter permease</fullName>
    </submittedName>
</protein>
<keyword evidence="6 9" id="KW-1133">Transmembrane helix</keyword>
<keyword evidence="7 9" id="KW-0472">Membrane</keyword>
<dbReference type="InterPro" id="IPR011606">
    <property type="entry name" value="Brnchd-chn_aa_trnsp_permease"/>
</dbReference>
<dbReference type="AlphaFoldDB" id="A0AAW5F7C3"/>
<feature type="transmembrane region" description="Helical" evidence="9">
    <location>
        <begin position="61"/>
        <end position="84"/>
    </location>
</feature>
<feature type="transmembrane region" description="Helical" evidence="9">
    <location>
        <begin position="21"/>
        <end position="41"/>
    </location>
</feature>